<keyword evidence="1" id="KW-0560">Oxidoreductase</keyword>
<dbReference type="GO" id="GO:0070967">
    <property type="term" value="F:coenzyme F420 binding"/>
    <property type="evidence" value="ECO:0007669"/>
    <property type="project" value="TreeGrafter"/>
</dbReference>
<dbReference type="InterPro" id="IPR052019">
    <property type="entry name" value="F420H2_bilvrd_red/Heme_oxyg"/>
</dbReference>
<evidence type="ECO:0000313" key="3">
    <source>
        <dbReference type="Proteomes" id="UP000069654"/>
    </source>
</evidence>
<organism evidence="2 3">
    <name type="scientific">Mycolicibacterium thermoresistibile</name>
    <name type="common">Mycobacterium thermoresistibile</name>
    <dbReference type="NCBI Taxonomy" id="1797"/>
    <lineage>
        <taxon>Bacteria</taxon>
        <taxon>Bacillati</taxon>
        <taxon>Actinomycetota</taxon>
        <taxon>Actinomycetes</taxon>
        <taxon>Mycobacteriales</taxon>
        <taxon>Mycobacteriaceae</taxon>
        <taxon>Mycolicibacterium</taxon>
    </lineage>
</organism>
<dbReference type="InterPro" id="IPR012349">
    <property type="entry name" value="Split_barrel_FMN-bd"/>
</dbReference>
<dbReference type="EMBL" id="BCTB01000009">
    <property type="protein sequence ID" value="GAT14819.1"/>
    <property type="molecule type" value="Genomic_DNA"/>
</dbReference>
<dbReference type="SUPFAM" id="SSF50475">
    <property type="entry name" value="FMN-binding split barrel"/>
    <property type="match status" value="1"/>
</dbReference>
<accession>A0A100XE41</accession>
<dbReference type="RefSeq" id="WP_003926191.1">
    <property type="nucleotide sequence ID" value="NZ_BCTB01000009.1"/>
</dbReference>
<dbReference type="GO" id="GO:0005829">
    <property type="term" value="C:cytosol"/>
    <property type="evidence" value="ECO:0007669"/>
    <property type="project" value="TreeGrafter"/>
</dbReference>
<comment type="caution">
    <text evidence="2">The sequence shown here is derived from an EMBL/GenBank/DDBJ whole genome shotgun (WGS) entry which is preliminary data.</text>
</comment>
<dbReference type="AlphaFoldDB" id="A0A100XE41"/>
<reference evidence="3" key="2">
    <citation type="submission" date="2016-02" db="EMBL/GenBank/DDBJ databases">
        <title>Draft genome sequence of five rapidly growing Mycobacterium species.</title>
        <authorList>
            <person name="Katahira K."/>
            <person name="Gotou Y."/>
            <person name="Iida K."/>
            <person name="Ogura Y."/>
            <person name="Hayashi T."/>
        </authorList>
    </citation>
    <scope>NUCLEOTIDE SEQUENCE [LARGE SCALE GENOMIC DNA]</scope>
    <source>
        <strain evidence="3">JCM6362</strain>
    </source>
</reference>
<dbReference type="STRING" id="1797.RMCT_1789"/>
<dbReference type="Proteomes" id="UP000069654">
    <property type="component" value="Unassembled WGS sequence"/>
</dbReference>
<protein>
    <submittedName>
        <fullName evidence="2">Pyridoxamine 5'-phosphate oxidase-like protein</fullName>
    </submittedName>
</protein>
<evidence type="ECO:0000256" key="1">
    <source>
        <dbReference type="ARBA" id="ARBA00023002"/>
    </source>
</evidence>
<dbReference type="PANTHER" id="PTHR35176">
    <property type="entry name" value="HEME OXYGENASE HI_0854-RELATED"/>
    <property type="match status" value="1"/>
</dbReference>
<gene>
    <name evidence="2" type="ORF">RMCT_1789</name>
</gene>
<name>A0A100XE41_MYCTH</name>
<proteinExistence type="predicted"/>
<dbReference type="Gene3D" id="2.30.110.10">
    <property type="entry name" value="Electron Transport, Fmn-binding Protein, Chain A"/>
    <property type="match status" value="1"/>
</dbReference>
<dbReference type="OMA" id="VPIWYQY"/>
<dbReference type="PANTHER" id="PTHR35176:SF6">
    <property type="entry name" value="HEME OXYGENASE HI_0854-RELATED"/>
    <property type="match status" value="1"/>
</dbReference>
<dbReference type="GO" id="GO:0016627">
    <property type="term" value="F:oxidoreductase activity, acting on the CH-CH group of donors"/>
    <property type="evidence" value="ECO:0007669"/>
    <property type="project" value="TreeGrafter"/>
</dbReference>
<sequence length="141" mass="15911">MALSKAEREEFLAEPRVAALSVYAGDRRGPLTLPIWYQFQPGGQPWVLTGSGSRKHRLIEAAGHFSLMVERTEPTTRYVSVDGPVSRIEPGTDEMMAEMARRYLSAESADRYLQFARENLGEHVAIYLEPRHWLSADLGSF</sequence>
<reference evidence="2 3" key="1">
    <citation type="journal article" date="2016" name="Genome Announc.">
        <title>Draft Genome Sequences of Five Rapidly Growing Mycobacterium Species, M. thermoresistibile, M. fortuitum subsp. acetamidolyticum, M. canariasense, M. brisbanense, and M. novocastrense.</title>
        <authorList>
            <person name="Katahira K."/>
            <person name="Ogura Y."/>
            <person name="Gotoh Y."/>
            <person name="Hayashi T."/>
        </authorList>
    </citation>
    <scope>NUCLEOTIDE SEQUENCE [LARGE SCALE GENOMIC DNA]</scope>
    <source>
        <strain evidence="2 3">JCM6362</strain>
    </source>
</reference>
<evidence type="ECO:0000313" key="2">
    <source>
        <dbReference type="EMBL" id="GAT14819.1"/>
    </source>
</evidence>
<dbReference type="OrthoDB" id="5242787at2"/>